<proteinExistence type="predicted"/>
<name>A0A1W0D5L1_9NEIS</name>
<dbReference type="Proteomes" id="UP000192721">
    <property type="component" value="Unassembled WGS sequence"/>
</dbReference>
<evidence type="ECO:0000313" key="1">
    <source>
        <dbReference type="EMBL" id="OQS42301.1"/>
    </source>
</evidence>
<dbReference type="AlphaFoldDB" id="A0A1W0D5L1"/>
<dbReference type="EMBL" id="MUKV01000005">
    <property type="protein sequence ID" value="OQS42301.1"/>
    <property type="molecule type" value="Genomic_DNA"/>
</dbReference>
<comment type="caution">
    <text evidence="1">The sequence shown here is derived from an EMBL/GenBank/DDBJ whole genome shotgun (WGS) entry which is preliminary data.</text>
</comment>
<accession>A0A1W0D5L1</accession>
<protein>
    <submittedName>
        <fullName evidence="1">Uncharacterized protein</fullName>
    </submittedName>
</protein>
<sequence>MTELEKQRKAFISWARWQCFDCKETKSGDFGEPAVAWMWKAWQAAIAAAEAAPAMPDARALAEALAALLDAVDSVAEFRGYDQFWILDERSNARALLAAAPPAAGKESLTADAEQPAPNYPAIPEGWQLVPIEPTEQMWDAGRDPIMFRELGHFRYGGEIPAWQRGPDGTVETDKSKGTTAVHVWRAMIAAAPRPGEST</sequence>
<organism evidence="1 2">
    <name type="scientific">Chromobacterium haemolyticum</name>
    <dbReference type="NCBI Taxonomy" id="394935"/>
    <lineage>
        <taxon>Bacteria</taxon>
        <taxon>Pseudomonadati</taxon>
        <taxon>Pseudomonadota</taxon>
        <taxon>Betaproteobacteria</taxon>
        <taxon>Neisseriales</taxon>
        <taxon>Chromobacteriaceae</taxon>
        <taxon>Chromobacterium</taxon>
    </lineage>
</organism>
<gene>
    <name evidence="1" type="ORF">B0T45_05780</name>
</gene>
<evidence type="ECO:0000313" key="2">
    <source>
        <dbReference type="Proteomes" id="UP000192721"/>
    </source>
</evidence>
<dbReference type="RefSeq" id="WP_081554883.1">
    <property type="nucleotide sequence ID" value="NZ_MUKV01000005.1"/>
</dbReference>
<reference evidence="1 2" key="1">
    <citation type="submission" date="2017-02" db="EMBL/GenBank/DDBJ databases">
        <title>Chromobacterium haemolyticum H5244.</title>
        <authorList>
            <person name="Gulvik C.A."/>
        </authorList>
    </citation>
    <scope>NUCLEOTIDE SEQUENCE [LARGE SCALE GENOMIC DNA]</scope>
    <source>
        <strain evidence="1 2">H5244</strain>
    </source>
</reference>